<protein>
    <submittedName>
        <fullName evidence="1">Uncharacterized protein</fullName>
    </submittedName>
</protein>
<evidence type="ECO:0000313" key="2">
    <source>
        <dbReference type="Proteomes" id="UP000297737"/>
    </source>
</evidence>
<gene>
    <name evidence="1" type="ORF">EUV02_12900</name>
</gene>
<accession>A0A4Y9EKU4</accession>
<organism evidence="1 2">
    <name type="scientific">Glacieibacterium arshaanense</name>
    <dbReference type="NCBI Taxonomy" id="2511025"/>
    <lineage>
        <taxon>Bacteria</taxon>
        <taxon>Pseudomonadati</taxon>
        <taxon>Pseudomonadota</taxon>
        <taxon>Alphaproteobacteria</taxon>
        <taxon>Sphingomonadales</taxon>
        <taxon>Sphingosinicellaceae</taxon>
        <taxon>Glacieibacterium</taxon>
    </lineage>
</organism>
<dbReference type="EMBL" id="SIHO01000003">
    <property type="protein sequence ID" value="TFU01197.1"/>
    <property type="molecule type" value="Genomic_DNA"/>
</dbReference>
<evidence type="ECO:0000313" key="1">
    <source>
        <dbReference type="EMBL" id="TFU01197.1"/>
    </source>
</evidence>
<proteinExistence type="predicted"/>
<dbReference type="AlphaFoldDB" id="A0A4Y9EKU4"/>
<dbReference type="PROSITE" id="PS51257">
    <property type="entry name" value="PROKAR_LIPOPROTEIN"/>
    <property type="match status" value="1"/>
</dbReference>
<sequence>MVRPAPHKTCLFGSNKLHNVFLFSIVGLLSSCHSNQQKSPLCQTVEIRPDAAHGAPIGPTRHITFLVETILFTLAGADQGNDCRLDIGVTPSPKGHAGSSAEFVLRNGSNVLWKFEEPLDPTYVFDGDVSKAFGALLNLELIKIDANPFDGMTRDEIRTRLCRLVAGTDYDRFLHKLPNGTAIWLDEWGNLGPHIPDNRVLFERLGKGEITFSYGNLGYVYGMPTENSENMSEIDRSTVIDNVREGRHLDGLDFGTRPENEPLHPLFGLQDRAFSSNSSESSELRIDSIAIYFGTTIHDGWLDSLRDKNSPDGGAYIARLAALQNNAVLASAYTVRFSGTPDQHILQKCTESS</sequence>
<dbReference type="Proteomes" id="UP000297737">
    <property type="component" value="Unassembled WGS sequence"/>
</dbReference>
<reference evidence="1 2" key="1">
    <citation type="submission" date="2019-02" db="EMBL/GenBank/DDBJ databases">
        <title>Polymorphobacter sp. isolated from the lake at the Tibet of China.</title>
        <authorList>
            <person name="Li A."/>
        </authorList>
    </citation>
    <scope>NUCLEOTIDE SEQUENCE [LARGE SCALE GENOMIC DNA]</scope>
    <source>
        <strain evidence="1 2">DJ1R-1</strain>
    </source>
</reference>
<name>A0A4Y9EKU4_9SPHN</name>
<comment type="caution">
    <text evidence="1">The sequence shown here is derived from an EMBL/GenBank/DDBJ whole genome shotgun (WGS) entry which is preliminary data.</text>
</comment>
<keyword evidence="2" id="KW-1185">Reference proteome</keyword>
<dbReference type="RefSeq" id="WP_135246701.1">
    <property type="nucleotide sequence ID" value="NZ_SIHO01000003.1"/>
</dbReference>